<comment type="caution">
    <text evidence="1">The sequence shown here is derived from an EMBL/GenBank/DDBJ whole genome shotgun (WGS) entry which is preliminary data.</text>
</comment>
<protein>
    <submittedName>
        <fullName evidence="1">Uncharacterized protein</fullName>
    </submittedName>
</protein>
<gene>
    <name evidence="1" type="ORF">CLOSTASPAR_04143</name>
</gene>
<proteinExistence type="predicted"/>
<name>C0D4E9_9FIRM</name>
<feature type="non-terminal residue" evidence="1">
    <location>
        <position position="73"/>
    </location>
</feature>
<dbReference type="Proteomes" id="UP000004756">
    <property type="component" value="Unassembled WGS sequence"/>
</dbReference>
<dbReference type="EMBL" id="ACCJ01000333">
    <property type="protein sequence ID" value="EEG53792.1"/>
    <property type="molecule type" value="Genomic_DNA"/>
</dbReference>
<evidence type="ECO:0000313" key="2">
    <source>
        <dbReference type="Proteomes" id="UP000004756"/>
    </source>
</evidence>
<dbReference type="AlphaFoldDB" id="C0D4E9"/>
<reference evidence="1 2" key="2">
    <citation type="submission" date="2009-02" db="EMBL/GenBank/DDBJ databases">
        <title>Draft genome sequence of Clostridium asparagiforme (DSM 15981).</title>
        <authorList>
            <person name="Sudarsanam P."/>
            <person name="Ley R."/>
            <person name="Guruge J."/>
            <person name="Turnbaugh P.J."/>
            <person name="Mahowald M."/>
            <person name="Liep D."/>
            <person name="Gordon J."/>
        </authorList>
    </citation>
    <scope>NUCLEOTIDE SEQUENCE [LARGE SCALE GENOMIC DNA]</scope>
    <source>
        <strain evidence="1 2">DSM 15981</strain>
    </source>
</reference>
<dbReference type="HOGENOM" id="CLU_2710466_0_0_9"/>
<organism evidence="1 2">
    <name type="scientific">[Clostridium] asparagiforme DSM 15981</name>
    <dbReference type="NCBI Taxonomy" id="518636"/>
    <lineage>
        <taxon>Bacteria</taxon>
        <taxon>Bacillati</taxon>
        <taxon>Bacillota</taxon>
        <taxon>Clostridia</taxon>
        <taxon>Lachnospirales</taxon>
        <taxon>Lachnospiraceae</taxon>
        <taxon>Enterocloster</taxon>
    </lineage>
</organism>
<evidence type="ECO:0000313" key="1">
    <source>
        <dbReference type="EMBL" id="EEG53792.1"/>
    </source>
</evidence>
<sequence length="73" mass="8097">MYLYYAHKRVSFGGKQIGGIPDDGAGIPGWKRIFWGWKLVLEGLFRPHQYAQSLHFPPKRGAADTQKPGGLGA</sequence>
<reference evidence="1 2" key="1">
    <citation type="submission" date="2009-01" db="EMBL/GenBank/DDBJ databases">
        <authorList>
            <person name="Fulton L."/>
            <person name="Clifton S."/>
            <person name="Fulton B."/>
            <person name="Xu J."/>
            <person name="Minx P."/>
            <person name="Pepin K.H."/>
            <person name="Johnson M."/>
            <person name="Bhonagiri V."/>
            <person name="Nash W.E."/>
            <person name="Mardis E.R."/>
            <person name="Wilson R.K."/>
        </authorList>
    </citation>
    <scope>NUCLEOTIDE SEQUENCE [LARGE SCALE GENOMIC DNA]</scope>
    <source>
        <strain evidence="1 2">DSM 15981</strain>
    </source>
</reference>
<accession>C0D4E9</accession>
<keyword evidence="2" id="KW-1185">Reference proteome</keyword>